<feature type="domain" description="SGNH hydrolase-type esterase" evidence="2">
    <location>
        <begin position="6"/>
        <end position="195"/>
    </location>
</feature>
<name>A0A7W9ZEW5_NOVIT</name>
<comment type="caution">
    <text evidence="3">The sequence shown here is derived from an EMBL/GenBank/DDBJ whole genome shotgun (WGS) entry which is preliminary data.</text>
</comment>
<reference evidence="3 4" key="1">
    <citation type="submission" date="2020-08" db="EMBL/GenBank/DDBJ databases">
        <title>Genomic Encyclopedia of Type Strains, Phase IV (KMG-IV): sequencing the most valuable type-strain genomes for metagenomic binning, comparative biology and taxonomic classification.</title>
        <authorList>
            <person name="Goeker M."/>
        </authorList>
    </citation>
    <scope>NUCLEOTIDE SEQUENCE [LARGE SCALE GENOMIC DNA]</scope>
    <source>
        <strain evidence="3 4">DSM 11590</strain>
    </source>
</reference>
<protein>
    <submittedName>
        <fullName evidence="3">Lysophospholipase L1-like esterase</fullName>
    </submittedName>
</protein>
<dbReference type="RefSeq" id="WP_184260714.1">
    <property type="nucleotide sequence ID" value="NZ_JACIIX010000001.1"/>
</dbReference>
<dbReference type="InterPro" id="IPR013830">
    <property type="entry name" value="SGNH_hydro"/>
</dbReference>
<dbReference type="GO" id="GO:0016788">
    <property type="term" value="F:hydrolase activity, acting on ester bonds"/>
    <property type="evidence" value="ECO:0007669"/>
    <property type="project" value="UniProtKB-ARBA"/>
</dbReference>
<dbReference type="Proteomes" id="UP000544872">
    <property type="component" value="Unassembled WGS sequence"/>
</dbReference>
<proteinExistence type="predicted"/>
<evidence type="ECO:0000256" key="1">
    <source>
        <dbReference type="SAM" id="MobiDB-lite"/>
    </source>
</evidence>
<dbReference type="EMBL" id="JACIIX010000001">
    <property type="protein sequence ID" value="MBB6208994.1"/>
    <property type="molecule type" value="Genomic_DNA"/>
</dbReference>
<organism evidence="3 4">
    <name type="scientific">Novispirillum itersonii</name>
    <name type="common">Aquaspirillum itersonii</name>
    <dbReference type="NCBI Taxonomy" id="189"/>
    <lineage>
        <taxon>Bacteria</taxon>
        <taxon>Pseudomonadati</taxon>
        <taxon>Pseudomonadota</taxon>
        <taxon>Alphaproteobacteria</taxon>
        <taxon>Rhodospirillales</taxon>
        <taxon>Novispirillaceae</taxon>
        <taxon>Novispirillum</taxon>
    </lineage>
</organism>
<evidence type="ECO:0000313" key="4">
    <source>
        <dbReference type="Proteomes" id="UP000544872"/>
    </source>
</evidence>
<dbReference type="AlphaFoldDB" id="A0A7W9ZEW5"/>
<feature type="region of interest" description="Disordered" evidence="1">
    <location>
        <begin position="217"/>
        <end position="236"/>
    </location>
</feature>
<keyword evidence="4" id="KW-1185">Reference proteome</keyword>
<accession>A0A7W9ZEW5</accession>
<dbReference type="Gene3D" id="3.40.50.1110">
    <property type="entry name" value="SGNH hydrolase"/>
    <property type="match status" value="1"/>
</dbReference>
<dbReference type="SUPFAM" id="SSF52266">
    <property type="entry name" value="SGNH hydrolase"/>
    <property type="match status" value="1"/>
</dbReference>
<gene>
    <name evidence="3" type="ORF">FHS48_000375</name>
</gene>
<evidence type="ECO:0000313" key="3">
    <source>
        <dbReference type="EMBL" id="MBB6208994.1"/>
    </source>
</evidence>
<dbReference type="InterPro" id="IPR036514">
    <property type="entry name" value="SGNH_hydro_sf"/>
</dbReference>
<sequence>MRRICFFGDGLVAGQGDEAGLGWVGRLCAIERSAGRTFSGYALGIDGNTSRDILGRWRSEAERRAGVPRAGVFTTGGLVFSFGLHDMAEVQGRGIRVPLPEVLANAEEILSEARDAWPVLWIGPLPSPPGATGPYPVETFSGARTVALSTAFRDLARDLAIPYLDLCSVLPSDPAWRQAMAGRTDLFPGGAGHQALAAVVRRWTAWRTWMETPQRVIPAARPQPEPSAGPGLYDQA</sequence>
<dbReference type="Pfam" id="PF13472">
    <property type="entry name" value="Lipase_GDSL_2"/>
    <property type="match status" value="1"/>
</dbReference>
<evidence type="ECO:0000259" key="2">
    <source>
        <dbReference type="Pfam" id="PF13472"/>
    </source>
</evidence>